<sequence>MRIHGKLALNSVKCCRLAM</sequence>
<evidence type="ECO:0000313" key="1">
    <source>
        <dbReference type="EMBL" id="JAH47609.1"/>
    </source>
</evidence>
<accession>A0A0E9T227</accession>
<dbReference type="EMBL" id="GBXM01060968">
    <property type="protein sequence ID" value="JAH47609.1"/>
    <property type="molecule type" value="Transcribed_RNA"/>
</dbReference>
<reference evidence="1" key="1">
    <citation type="submission" date="2014-11" db="EMBL/GenBank/DDBJ databases">
        <authorList>
            <person name="Amaro Gonzalez C."/>
        </authorList>
    </citation>
    <scope>NUCLEOTIDE SEQUENCE</scope>
</reference>
<proteinExistence type="predicted"/>
<name>A0A0E9T227_ANGAN</name>
<reference evidence="1" key="2">
    <citation type="journal article" date="2015" name="Fish Shellfish Immunol.">
        <title>Early steps in the European eel (Anguilla anguilla)-Vibrio vulnificus interaction in the gills: Role of the RtxA13 toxin.</title>
        <authorList>
            <person name="Callol A."/>
            <person name="Pajuelo D."/>
            <person name="Ebbesson L."/>
            <person name="Teles M."/>
            <person name="MacKenzie S."/>
            <person name="Amaro C."/>
        </authorList>
    </citation>
    <scope>NUCLEOTIDE SEQUENCE</scope>
</reference>
<organism evidence="1">
    <name type="scientific">Anguilla anguilla</name>
    <name type="common">European freshwater eel</name>
    <name type="synonym">Muraena anguilla</name>
    <dbReference type="NCBI Taxonomy" id="7936"/>
    <lineage>
        <taxon>Eukaryota</taxon>
        <taxon>Metazoa</taxon>
        <taxon>Chordata</taxon>
        <taxon>Craniata</taxon>
        <taxon>Vertebrata</taxon>
        <taxon>Euteleostomi</taxon>
        <taxon>Actinopterygii</taxon>
        <taxon>Neopterygii</taxon>
        <taxon>Teleostei</taxon>
        <taxon>Anguilliformes</taxon>
        <taxon>Anguillidae</taxon>
        <taxon>Anguilla</taxon>
    </lineage>
</organism>
<protein>
    <submittedName>
        <fullName evidence="1">Uncharacterized protein</fullName>
    </submittedName>
</protein>
<dbReference type="AlphaFoldDB" id="A0A0E9T227"/>